<dbReference type="RefSeq" id="WP_165894049.1">
    <property type="nucleotide sequence ID" value="NZ_JAAPAP010000024.1"/>
</dbReference>
<dbReference type="Proteomes" id="UP000736384">
    <property type="component" value="Unassembled WGS sequence"/>
</dbReference>
<protein>
    <submittedName>
        <fullName evidence="1">Uncharacterized protein</fullName>
    </submittedName>
</protein>
<organism evidence="1 2">
    <name type="scientific">Azotobacter chroococcum</name>
    <dbReference type="NCBI Taxonomy" id="353"/>
    <lineage>
        <taxon>Bacteria</taxon>
        <taxon>Pseudomonadati</taxon>
        <taxon>Pseudomonadota</taxon>
        <taxon>Gammaproteobacteria</taxon>
        <taxon>Pseudomonadales</taxon>
        <taxon>Pseudomonadaceae</taxon>
        <taxon>Azotobacter</taxon>
    </lineage>
</organism>
<dbReference type="EMBL" id="JAAPAP010000024">
    <property type="protein sequence ID" value="NHN79654.1"/>
    <property type="molecule type" value="Genomic_DNA"/>
</dbReference>
<sequence>MRIMLFHGEQSIADLADNIYACLSPKTHAVAEAAMLKANPELKEIGSLKPGVILEVPRISGISFKADQSHADPVGQVGEALLQSLEAYHLQFKEAIGEALGVLDKEVTLLKDEELEKLVSQDEVLEELVVAAMQGLEAREKRLKNCESAMLIFERLADELRK</sequence>
<evidence type="ECO:0000313" key="2">
    <source>
        <dbReference type="Proteomes" id="UP000736384"/>
    </source>
</evidence>
<accession>A0AA44C8N5</accession>
<gene>
    <name evidence="1" type="ORF">HA520_20635</name>
</gene>
<dbReference type="AlphaFoldDB" id="A0AA44C8N5"/>
<proteinExistence type="predicted"/>
<evidence type="ECO:0000313" key="1">
    <source>
        <dbReference type="EMBL" id="NHN79654.1"/>
    </source>
</evidence>
<reference evidence="1" key="1">
    <citation type="submission" date="2020-03" db="EMBL/GenBank/DDBJ databases">
        <title>Genome assembly of Azotobacter chroococcum W5.</title>
        <authorList>
            <person name="Kannepalli A."/>
        </authorList>
    </citation>
    <scope>NUCLEOTIDE SEQUENCE</scope>
    <source>
        <strain evidence="1">W5</strain>
    </source>
</reference>
<name>A0AA44C8N5_9GAMM</name>
<comment type="caution">
    <text evidence="1">The sequence shown here is derived from an EMBL/GenBank/DDBJ whole genome shotgun (WGS) entry which is preliminary data.</text>
</comment>